<organism evidence="1">
    <name type="scientific">Salix viminalis</name>
    <name type="common">Common osier</name>
    <name type="synonym">Basket willow</name>
    <dbReference type="NCBI Taxonomy" id="40686"/>
    <lineage>
        <taxon>Eukaryota</taxon>
        <taxon>Viridiplantae</taxon>
        <taxon>Streptophyta</taxon>
        <taxon>Embryophyta</taxon>
        <taxon>Tracheophyta</taxon>
        <taxon>Spermatophyta</taxon>
        <taxon>Magnoliopsida</taxon>
        <taxon>eudicotyledons</taxon>
        <taxon>Gunneridae</taxon>
        <taxon>Pentapetalae</taxon>
        <taxon>rosids</taxon>
        <taxon>fabids</taxon>
        <taxon>Malpighiales</taxon>
        <taxon>Salicaceae</taxon>
        <taxon>Saliceae</taxon>
        <taxon>Salix</taxon>
    </lineage>
</organism>
<name>A0A6N2ND62_SALVM</name>
<accession>A0A6N2ND62</accession>
<evidence type="ECO:0000313" key="1">
    <source>
        <dbReference type="EMBL" id="VFU59123.1"/>
    </source>
</evidence>
<protein>
    <submittedName>
        <fullName evidence="1">Uncharacterized protein</fullName>
    </submittedName>
</protein>
<dbReference type="AlphaFoldDB" id="A0A6N2ND62"/>
<gene>
    <name evidence="1" type="ORF">SVIM_LOCUS434502</name>
</gene>
<sequence>MYLTRIAGDNHRTGGYPWLCSDLQNIQPADQVQKKALPMKKTSASPQRSMDLFIITARQAFAWGHFFFIQDIHQLRLTVFELDMEIDV</sequence>
<proteinExistence type="predicted"/>
<reference evidence="1" key="1">
    <citation type="submission" date="2019-03" db="EMBL/GenBank/DDBJ databases">
        <authorList>
            <person name="Mank J."/>
            <person name="Almeida P."/>
        </authorList>
    </citation>
    <scope>NUCLEOTIDE SEQUENCE</scope>
    <source>
        <strain evidence="1">78183</strain>
    </source>
</reference>
<dbReference type="EMBL" id="CAADRP010002021">
    <property type="protein sequence ID" value="VFU59123.1"/>
    <property type="molecule type" value="Genomic_DNA"/>
</dbReference>